<sequence length="355" mass="39580">MPWSLENVLPCRQQLELESRLNALAVLDEAPGLAREIDDFLRGLAARDLSGRLMTRLISAFNDRLTIRIIELTVRRHRMPRVSWCWLALGSEGRHEQTFVSDQDNGLVFSATNRDEADALRELFLPFAQDVNKRLAECGFTLCKGGIMAGNPAWCLSVDEWRRRFYEWVRRPEPEALLNATIFFDLSALYGDFKLGEELRSLILSLTADTPAFLHLMAVNALHAPVPLNFRGEVVAEDAGRGDQVDLKKFGSRIFVDAARIFALSSGIPAVNTSARLLEAGPTIGMHGDDIVAVDAAFSHVLRLRLRQQVADGPAAETGTGVALANLNEVDLAILRVALRQAKRLQQRLQLNYRL</sequence>
<dbReference type="AlphaFoldDB" id="A0A9D7QJP4"/>
<gene>
    <name evidence="3" type="ORF">IPN75_14635</name>
</gene>
<proteinExistence type="predicted"/>
<protein>
    <submittedName>
        <fullName evidence="3">Nucleotidyltransferase</fullName>
    </submittedName>
</protein>
<dbReference type="GO" id="GO:0008773">
    <property type="term" value="F:[protein-PII] uridylyltransferase activity"/>
    <property type="evidence" value="ECO:0007669"/>
    <property type="project" value="InterPro"/>
</dbReference>
<dbReference type="InterPro" id="IPR005105">
    <property type="entry name" value="GlnD_Uridyltrans_N"/>
</dbReference>
<dbReference type="EMBL" id="JADKBR010000017">
    <property type="protein sequence ID" value="MBK8891514.1"/>
    <property type="molecule type" value="Genomic_DNA"/>
</dbReference>
<dbReference type="Proteomes" id="UP000808146">
    <property type="component" value="Unassembled WGS sequence"/>
</dbReference>
<feature type="domain" description="Protein-PII uridylyltransferase N-terminal" evidence="1">
    <location>
        <begin position="36"/>
        <end position="175"/>
    </location>
</feature>
<organism evidence="3 4">
    <name type="scientific">Candidatus Dechloromonas phosphorivorans</name>
    <dbReference type="NCBI Taxonomy" id="2899244"/>
    <lineage>
        <taxon>Bacteria</taxon>
        <taxon>Pseudomonadati</taxon>
        <taxon>Pseudomonadota</taxon>
        <taxon>Betaproteobacteria</taxon>
        <taxon>Rhodocyclales</taxon>
        <taxon>Azonexaceae</taxon>
        <taxon>Dechloromonas</taxon>
    </lineage>
</organism>
<evidence type="ECO:0000313" key="3">
    <source>
        <dbReference type="EMBL" id="MBK8891514.1"/>
    </source>
</evidence>
<dbReference type="InterPro" id="IPR018821">
    <property type="entry name" value="DUF294_put_nucleoTrafse_sb-bd"/>
</dbReference>
<dbReference type="Pfam" id="PF10335">
    <property type="entry name" value="DUF294_C"/>
    <property type="match status" value="1"/>
</dbReference>
<comment type="caution">
    <text evidence="3">The sequence shown here is derived from an EMBL/GenBank/DDBJ whole genome shotgun (WGS) entry which is preliminary data.</text>
</comment>
<evidence type="ECO:0000259" key="2">
    <source>
        <dbReference type="Pfam" id="PF10335"/>
    </source>
</evidence>
<reference evidence="3" key="1">
    <citation type="submission" date="2020-10" db="EMBL/GenBank/DDBJ databases">
        <title>Connecting structure to function with the recovery of over 1000 high-quality activated sludge metagenome-assembled genomes encoding full-length rRNA genes using long-read sequencing.</title>
        <authorList>
            <person name="Singleton C.M."/>
            <person name="Petriglieri F."/>
            <person name="Kristensen J.M."/>
            <person name="Kirkegaard R.H."/>
            <person name="Michaelsen T.Y."/>
            <person name="Andersen M.H."/>
            <person name="Karst S.M."/>
            <person name="Dueholm M.S."/>
            <person name="Nielsen P.H."/>
            <person name="Albertsen M."/>
        </authorList>
    </citation>
    <scope>NUCLEOTIDE SEQUENCE</scope>
    <source>
        <strain evidence="3">OdNE_18-Q3-R46-58_BAT3C.305</strain>
    </source>
</reference>
<name>A0A9D7QJP4_9RHOO</name>
<dbReference type="CDD" id="cd05401">
    <property type="entry name" value="NT_GlnE_GlnD_like"/>
    <property type="match status" value="1"/>
</dbReference>
<evidence type="ECO:0000313" key="4">
    <source>
        <dbReference type="Proteomes" id="UP000808146"/>
    </source>
</evidence>
<accession>A0A9D7QJP4</accession>
<dbReference type="Pfam" id="PF03445">
    <property type="entry name" value="DUF294"/>
    <property type="match status" value="1"/>
</dbReference>
<evidence type="ECO:0000259" key="1">
    <source>
        <dbReference type="Pfam" id="PF03445"/>
    </source>
</evidence>
<feature type="domain" description="DUF294" evidence="2">
    <location>
        <begin position="211"/>
        <end position="353"/>
    </location>
</feature>